<proteinExistence type="predicted"/>
<gene>
    <name evidence="2" type="ORF">UIB01_16645</name>
</gene>
<reference evidence="2 3" key="1">
    <citation type="submission" date="2014-03" db="EMBL/GenBank/DDBJ databases">
        <title>Complete genome sequence of Pseudomonas stutzeri 19SMN4.</title>
        <authorList>
            <person name="Brunet-Galmes I."/>
            <person name="Nogales B."/>
            <person name="Busquets A."/>
            <person name="Pena A."/>
            <person name="Gomila M."/>
            <person name="Garcia-Valdes E."/>
            <person name="Lalucat J."/>
            <person name="Bennasar A."/>
            <person name="Bosch R."/>
        </authorList>
    </citation>
    <scope>NUCLEOTIDE SEQUENCE [LARGE SCALE GENOMIC DNA]</scope>
    <source>
        <strain evidence="2 3">19SMN4</strain>
    </source>
</reference>
<dbReference type="OrthoDB" id="7027442at2"/>
<dbReference type="AlphaFoldDB" id="A0A023WUZ8"/>
<evidence type="ECO:0000256" key="1">
    <source>
        <dbReference type="SAM" id="Phobius"/>
    </source>
</evidence>
<accession>A0A023WUZ8</accession>
<dbReference type="PATRIC" id="fig|316.97.peg.3333"/>
<keyword evidence="1" id="KW-1133">Transmembrane helix</keyword>
<organism evidence="2 3">
    <name type="scientific">Stutzerimonas stutzeri</name>
    <name type="common">Pseudomonas stutzeri</name>
    <dbReference type="NCBI Taxonomy" id="316"/>
    <lineage>
        <taxon>Bacteria</taxon>
        <taxon>Pseudomonadati</taxon>
        <taxon>Pseudomonadota</taxon>
        <taxon>Gammaproteobacteria</taxon>
        <taxon>Pseudomonadales</taxon>
        <taxon>Pseudomonadaceae</taxon>
        <taxon>Stutzerimonas</taxon>
    </lineage>
</organism>
<sequence>MPDRFDEIRAERDVRSVEPSVYNRDPHAGLWKQIALGIVVGYLALGVLSAVGWAVFARFALGSLQIAVL</sequence>
<keyword evidence="1" id="KW-0812">Transmembrane</keyword>
<keyword evidence="1" id="KW-0472">Membrane</keyword>
<evidence type="ECO:0000313" key="2">
    <source>
        <dbReference type="EMBL" id="AHY44017.1"/>
    </source>
</evidence>
<feature type="transmembrane region" description="Helical" evidence="1">
    <location>
        <begin position="34"/>
        <end position="56"/>
    </location>
</feature>
<dbReference type="KEGG" id="pstu:UIB01_16645"/>
<name>A0A023WUZ8_STUST</name>
<dbReference type="EMBL" id="CP007509">
    <property type="protein sequence ID" value="AHY44017.1"/>
    <property type="molecule type" value="Genomic_DNA"/>
</dbReference>
<protein>
    <submittedName>
        <fullName evidence="2">Uncharacterized protein</fullName>
    </submittedName>
</protein>
<evidence type="ECO:0000313" key="3">
    <source>
        <dbReference type="Proteomes" id="UP000025238"/>
    </source>
</evidence>
<dbReference type="Proteomes" id="UP000025238">
    <property type="component" value="Chromosome"/>
</dbReference>